<organism evidence="1 2">
    <name type="scientific">Sporosarcina aquimarina</name>
    <dbReference type="NCBI Taxonomy" id="114975"/>
    <lineage>
        <taxon>Bacteria</taxon>
        <taxon>Bacillati</taxon>
        <taxon>Bacillota</taxon>
        <taxon>Bacilli</taxon>
        <taxon>Bacillales</taxon>
        <taxon>Caryophanaceae</taxon>
        <taxon>Sporosarcina</taxon>
    </lineage>
</organism>
<evidence type="ECO:0000313" key="2">
    <source>
        <dbReference type="Proteomes" id="UP001280629"/>
    </source>
</evidence>
<reference evidence="1 2" key="1">
    <citation type="submission" date="2023-06" db="EMBL/GenBank/DDBJ databases">
        <title>Sporosarcina sp. nov., isolated from Korean traditional fermented seafood 'Jeotgal'.</title>
        <authorList>
            <person name="Yang A.-I."/>
            <person name="Shin N.-R."/>
        </authorList>
    </citation>
    <scope>NUCLEOTIDE SEQUENCE [LARGE SCALE GENOMIC DNA]</scope>
    <source>
        <strain evidence="1 2">KCTC3840</strain>
    </source>
</reference>
<protein>
    <recommendedName>
        <fullName evidence="3">Resolvase HTH domain-containing protein</fullName>
    </recommendedName>
</protein>
<dbReference type="EMBL" id="JAUBDH010000002">
    <property type="protein sequence ID" value="MDW0108948.1"/>
    <property type="molecule type" value="Genomic_DNA"/>
</dbReference>
<sequence length="119" mass="13331">MSLPIILMIIGIVTLLISIYEGTKQSSQDEIEQISISLHQETNYLKKRVKALEEELMMDSTPVIQHPASQNQEKPVHTIIVSQITALHGQGYSIEEISKRSTLPPEQVLSVLRSKGVRV</sequence>
<evidence type="ECO:0000313" key="1">
    <source>
        <dbReference type="EMBL" id="MDW0108948.1"/>
    </source>
</evidence>
<keyword evidence="2" id="KW-1185">Reference proteome</keyword>
<accession>A0ABU4FW60</accession>
<dbReference type="RefSeq" id="WP_317934290.1">
    <property type="nucleotide sequence ID" value="NZ_JAUBDH010000002.1"/>
</dbReference>
<comment type="caution">
    <text evidence="1">The sequence shown here is derived from an EMBL/GenBank/DDBJ whole genome shotgun (WGS) entry which is preliminary data.</text>
</comment>
<gene>
    <name evidence="1" type="ORF">QT716_02670</name>
</gene>
<dbReference type="Proteomes" id="UP001280629">
    <property type="component" value="Unassembled WGS sequence"/>
</dbReference>
<evidence type="ECO:0008006" key="3">
    <source>
        <dbReference type="Google" id="ProtNLM"/>
    </source>
</evidence>
<name>A0ABU4FW60_9BACL</name>
<proteinExistence type="predicted"/>